<evidence type="ECO:0000256" key="2">
    <source>
        <dbReference type="SAM" id="MobiDB-lite"/>
    </source>
</evidence>
<reference evidence="3" key="1">
    <citation type="submission" date="2020-10" db="EMBL/GenBank/DDBJ databases">
        <authorList>
            <person name="Kusch S."/>
        </authorList>
    </citation>
    <scope>NUCLEOTIDE SEQUENCE</scope>
    <source>
        <strain evidence="3">SwB9</strain>
    </source>
</reference>
<protein>
    <submittedName>
        <fullName evidence="3">8c78a28d-4b7e-4e86-82ae-000f0209a9dd</fullName>
    </submittedName>
</protein>
<gene>
    <name evidence="3" type="ORF">SCLTRI_LOCUS10142</name>
</gene>
<accession>A0A8H2ZSS5</accession>
<feature type="coiled-coil region" evidence="1">
    <location>
        <begin position="138"/>
        <end position="186"/>
    </location>
</feature>
<evidence type="ECO:0000256" key="1">
    <source>
        <dbReference type="SAM" id="Coils"/>
    </source>
</evidence>
<feature type="region of interest" description="Disordered" evidence="2">
    <location>
        <begin position="258"/>
        <end position="280"/>
    </location>
</feature>
<name>A0A8H2ZSS5_9HELO</name>
<evidence type="ECO:0000313" key="3">
    <source>
        <dbReference type="EMBL" id="CAD6454900.1"/>
    </source>
</evidence>
<dbReference type="EMBL" id="CAJHIA010000037">
    <property type="protein sequence ID" value="CAD6454900.1"/>
    <property type="molecule type" value="Genomic_DNA"/>
</dbReference>
<dbReference type="OrthoDB" id="3553523at2759"/>
<proteinExistence type="predicted"/>
<dbReference type="AlphaFoldDB" id="A0A8H2ZSS5"/>
<keyword evidence="4" id="KW-1185">Reference proteome</keyword>
<keyword evidence="1" id="KW-0175">Coiled coil</keyword>
<evidence type="ECO:0000313" key="4">
    <source>
        <dbReference type="Proteomes" id="UP000624404"/>
    </source>
</evidence>
<sequence length="374" mass="41611">MPHVVSQMQPRERPEKIYNYKQKLIKAAISHENLRSPSGQRQNANGVAPTLSLLVTPQSAWKYTSGRQLKYFSPDRLTPVSAVDSVFELSSAATYRSPNSAISSFIAELEDTSPGAVKPQNPNMDSKSPISPTLSLHATTAINAINDFEAENKRLLERAIAAEKAAKRLEEQNMDLRRQVNYCMEQHRPRTAPSQITSQNPRNHGTGYSTTTPLSAFNTMMDHVEADYLPTPINTPIPFPRCNSSLPTQSPVSQQSKITTNRLGPNGFIPSRRPPPIPEGTKVPLYRIQSLHPDMVRKNDVNNLRTTSSNSRITRISLADAKLREKPLPPLGPMAPSAIPGVVEIGTIHEDLIPRPQLRTKKSFAKFFRKGRKE</sequence>
<comment type="caution">
    <text evidence="3">The sequence shown here is derived from an EMBL/GenBank/DDBJ whole genome shotgun (WGS) entry which is preliminary data.</text>
</comment>
<organism evidence="3 4">
    <name type="scientific">Sclerotinia trifoliorum</name>
    <dbReference type="NCBI Taxonomy" id="28548"/>
    <lineage>
        <taxon>Eukaryota</taxon>
        <taxon>Fungi</taxon>
        <taxon>Dikarya</taxon>
        <taxon>Ascomycota</taxon>
        <taxon>Pezizomycotina</taxon>
        <taxon>Leotiomycetes</taxon>
        <taxon>Helotiales</taxon>
        <taxon>Sclerotiniaceae</taxon>
        <taxon>Sclerotinia</taxon>
    </lineage>
</organism>
<dbReference type="Proteomes" id="UP000624404">
    <property type="component" value="Unassembled WGS sequence"/>
</dbReference>